<dbReference type="Proteomes" id="UP000815677">
    <property type="component" value="Unassembled WGS sequence"/>
</dbReference>
<dbReference type="Pfam" id="PF12937">
    <property type="entry name" value="F-box-like"/>
    <property type="match status" value="1"/>
</dbReference>
<name>A0ABQ0LLJ0_MYCCL</name>
<dbReference type="InterPro" id="IPR001810">
    <property type="entry name" value="F-box_dom"/>
</dbReference>
<organism evidence="2 3">
    <name type="scientific">Mycena chlorophos</name>
    <name type="common">Agaric fungus</name>
    <name type="synonym">Agaricus chlorophos</name>
    <dbReference type="NCBI Taxonomy" id="658473"/>
    <lineage>
        <taxon>Eukaryota</taxon>
        <taxon>Fungi</taxon>
        <taxon>Dikarya</taxon>
        <taxon>Basidiomycota</taxon>
        <taxon>Agaricomycotina</taxon>
        <taxon>Agaricomycetes</taxon>
        <taxon>Agaricomycetidae</taxon>
        <taxon>Agaricales</taxon>
        <taxon>Marasmiineae</taxon>
        <taxon>Mycenaceae</taxon>
        <taxon>Mycena</taxon>
    </lineage>
</organism>
<gene>
    <name evidence="2" type="ORF">MCHLO_09035</name>
</gene>
<dbReference type="InterPro" id="IPR036047">
    <property type="entry name" value="F-box-like_dom_sf"/>
</dbReference>
<evidence type="ECO:0000313" key="2">
    <source>
        <dbReference type="EMBL" id="GAT51940.1"/>
    </source>
</evidence>
<accession>A0ABQ0LLJ0</accession>
<proteinExistence type="predicted"/>
<sequence length="344" mass="38862">MADGAEPDTRPPTHRVPPEILAEIFERVPEVFPPLRGRQSPLALGLVCRYWRSTALSAPRLWNSFYLEPIDRLDDAALLLLWLGRSAEAPLFFKLDSLNWSATTTLFDTMLAHRRRWRDARITASLAQLARIGSAVDGLPVLDTLQIDPIDGPLENDLFEIISEGAAPRLSRIFFGERVFIWSIKLPWAQLTHLHAECFYPTEILKVFCFAPNLVSCNICVVNNREDRQLASVVMAHLRSLTLVSHSGPGPDDEFRWLSGVFHSGLTLPSLEVLRILYAPFEIDSAELGCLRSVLFRSECKLHKLWLSPSTEFLQAEAKAALPRFAEVIQLHDSNGCRIELDER</sequence>
<feature type="domain" description="F-box" evidence="1">
    <location>
        <begin position="15"/>
        <end position="67"/>
    </location>
</feature>
<dbReference type="EMBL" id="DF847482">
    <property type="protein sequence ID" value="GAT51940.1"/>
    <property type="molecule type" value="Genomic_DNA"/>
</dbReference>
<dbReference type="SUPFAM" id="SSF81383">
    <property type="entry name" value="F-box domain"/>
    <property type="match status" value="1"/>
</dbReference>
<evidence type="ECO:0000259" key="1">
    <source>
        <dbReference type="Pfam" id="PF12937"/>
    </source>
</evidence>
<reference evidence="2" key="1">
    <citation type="submission" date="2014-09" db="EMBL/GenBank/DDBJ databases">
        <title>Genome sequence of the luminous mushroom Mycena chlorophos for searching fungal bioluminescence genes.</title>
        <authorList>
            <person name="Tanaka Y."/>
            <person name="Kasuga D."/>
            <person name="Oba Y."/>
            <person name="Hase S."/>
            <person name="Sato K."/>
            <person name="Oba Y."/>
            <person name="Sakakibara Y."/>
        </authorList>
    </citation>
    <scope>NUCLEOTIDE SEQUENCE</scope>
</reference>
<dbReference type="Gene3D" id="1.20.1280.50">
    <property type="match status" value="1"/>
</dbReference>
<evidence type="ECO:0000313" key="3">
    <source>
        <dbReference type="Proteomes" id="UP000815677"/>
    </source>
</evidence>
<protein>
    <recommendedName>
        <fullName evidence="1">F-box domain-containing protein</fullName>
    </recommendedName>
</protein>
<keyword evidence="3" id="KW-1185">Reference proteome</keyword>